<evidence type="ECO:0000313" key="2">
    <source>
        <dbReference type="EnsemblMetazoa" id="XP_026296907"/>
    </source>
</evidence>
<dbReference type="RefSeq" id="XP_026296907.1">
    <property type="nucleotide sequence ID" value="XM_026441122.1"/>
</dbReference>
<dbReference type="AlphaFoldDB" id="A0A7M7L3A1"/>
<dbReference type="EnsemblMetazoa" id="XM_026441122">
    <property type="protein sequence ID" value="XP_026296907"/>
    <property type="gene ID" value="LOC113218818"/>
</dbReference>
<protein>
    <submittedName>
        <fullName evidence="4">Uncharacterized protein LOC113218818</fullName>
    </submittedName>
</protein>
<evidence type="ECO:0000313" key="4">
    <source>
        <dbReference type="RefSeq" id="XP_026296907.1"/>
    </source>
</evidence>
<proteinExistence type="predicted"/>
<dbReference type="GeneID" id="113218818"/>
<organism evidence="2">
    <name type="scientific">Apis mellifera</name>
    <name type="common">Honeybee</name>
    <dbReference type="NCBI Taxonomy" id="7460"/>
    <lineage>
        <taxon>Eukaryota</taxon>
        <taxon>Metazoa</taxon>
        <taxon>Ecdysozoa</taxon>
        <taxon>Arthropoda</taxon>
        <taxon>Hexapoda</taxon>
        <taxon>Insecta</taxon>
        <taxon>Pterygota</taxon>
        <taxon>Neoptera</taxon>
        <taxon>Endopterygota</taxon>
        <taxon>Hymenoptera</taxon>
        <taxon>Apocrita</taxon>
        <taxon>Aculeata</taxon>
        <taxon>Apoidea</taxon>
        <taxon>Anthophila</taxon>
        <taxon>Apidae</taxon>
        <taxon>Apis</taxon>
    </lineage>
</organism>
<reference evidence="2" key="1">
    <citation type="submission" date="2021-01" db="UniProtKB">
        <authorList>
            <consortium name="EnsemblMetazoa"/>
        </authorList>
    </citation>
    <scope>IDENTIFICATION</scope>
    <source>
        <strain evidence="2">DH4</strain>
    </source>
</reference>
<gene>
    <name evidence="4" type="primary">LOC113218818</name>
</gene>
<accession>A0A8B8GYX1</accession>
<evidence type="ECO:0000313" key="3">
    <source>
        <dbReference type="Proteomes" id="UP000005203"/>
    </source>
</evidence>
<dbReference type="KEGG" id="ame:113218818"/>
<reference evidence="4" key="2">
    <citation type="submission" date="2025-04" db="UniProtKB">
        <authorList>
            <consortium name="RefSeq"/>
        </authorList>
    </citation>
    <scope>IDENTIFICATION</scope>
    <source>
        <strain evidence="4">DH4</strain>
        <tissue evidence="4">Whole body</tissue>
    </source>
</reference>
<dbReference type="OrthoDB" id="10329087at2759"/>
<dbReference type="Proteomes" id="UP000005203">
    <property type="component" value="Linkage group LG6"/>
</dbReference>
<keyword evidence="3" id="KW-1185">Reference proteome</keyword>
<name>A0A7M7L3A1_APIME</name>
<sequence length="124" mass="14274">MRRPMQLHYRERTPKHASSHPDPDHRSNCWTTTCDSSATIESAENEENRSKAMERCFLLNAQVRNRRDRGEAAGSRQAGSFLRGKKATISGDRPPPVSVCTDTLPFFTVKYRRCFRSIEFPRCL</sequence>
<feature type="region of interest" description="Disordered" evidence="1">
    <location>
        <begin position="1"/>
        <end position="28"/>
    </location>
</feature>
<accession>A0A7M7L3A1</accession>
<feature type="compositionally biased region" description="Basic and acidic residues" evidence="1">
    <location>
        <begin position="8"/>
        <end position="27"/>
    </location>
</feature>
<evidence type="ECO:0000256" key="1">
    <source>
        <dbReference type="SAM" id="MobiDB-lite"/>
    </source>
</evidence>
<feature type="region of interest" description="Disordered" evidence="1">
    <location>
        <begin position="67"/>
        <end position="95"/>
    </location>
</feature>